<name>A0ABW0WJ55_STRNO</name>
<dbReference type="RefSeq" id="WP_344352279.1">
    <property type="nucleotide sequence ID" value="NZ_BAAASM010000057.1"/>
</dbReference>
<evidence type="ECO:0008006" key="3">
    <source>
        <dbReference type="Google" id="ProtNLM"/>
    </source>
</evidence>
<organism evidence="1 2">
    <name type="scientific">Streptomyces nogalater</name>
    <dbReference type="NCBI Taxonomy" id="38314"/>
    <lineage>
        <taxon>Bacteria</taxon>
        <taxon>Bacillati</taxon>
        <taxon>Actinomycetota</taxon>
        <taxon>Actinomycetes</taxon>
        <taxon>Kitasatosporales</taxon>
        <taxon>Streptomycetaceae</taxon>
        <taxon>Streptomyces</taxon>
    </lineage>
</organism>
<evidence type="ECO:0000313" key="2">
    <source>
        <dbReference type="Proteomes" id="UP001596065"/>
    </source>
</evidence>
<dbReference type="EMBL" id="JBHSOE010000041">
    <property type="protein sequence ID" value="MFC5658258.1"/>
    <property type="molecule type" value="Genomic_DNA"/>
</dbReference>
<sequence length="49" mass="5213">MLLDRPAAGEPGTAHLATHTVPLDEAPRAYEMVKARSDGCVRAVIRPGD</sequence>
<protein>
    <recommendedName>
        <fullName evidence="3">Alcohol dehydrogenase</fullName>
    </recommendedName>
</protein>
<evidence type="ECO:0000313" key="1">
    <source>
        <dbReference type="EMBL" id="MFC5658258.1"/>
    </source>
</evidence>
<comment type="caution">
    <text evidence="1">The sequence shown here is derived from an EMBL/GenBank/DDBJ whole genome shotgun (WGS) entry which is preliminary data.</text>
</comment>
<dbReference type="Proteomes" id="UP001596065">
    <property type="component" value="Unassembled WGS sequence"/>
</dbReference>
<proteinExistence type="predicted"/>
<gene>
    <name evidence="1" type="ORF">ACFP3J_22560</name>
</gene>
<accession>A0ABW0WJ55</accession>
<reference evidence="2" key="1">
    <citation type="journal article" date="2019" name="Int. J. Syst. Evol. Microbiol.">
        <title>The Global Catalogue of Microorganisms (GCM) 10K type strain sequencing project: providing services to taxonomists for standard genome sequencing and annotation.</title>
        <authorList>
            <consortium name="The Broad Institute Genomics Platform"/>
            <consortium name="The Broad Institute Genome Sequencing Center for Infectious Disease"/>
            <person name="Wu L."/>
            <person name="Ma J."/>
        </authorList>
    </citation>
    <scope>NUCLEOTIDE SEQUENCE [LARGE SCALE GENOMIC DNA]</scope>
    <source>
        <strain evidence="2">KCTC 5701</strain>
    </source>
</reference>
<keyword evidence="2" id="KW-1185">Reference proteome</keyword>